<name>A0A5R8PE07_9NOCA</name>
<proteinExistence type="predicted"/>
<feature type="region of interest" description="Disordered" evidence="1">
    <location>
        <begin position="1"/>
        <end position="22"/>
    </location>
</feature>
<feature type="region of interest" description="Disordered" evidence="1">
    <location>
        <begin position="177"/>
        <end position="214"/>
    </location>
</feature>
<organism evidence="2 3">
    <name type="scientific">Nocardia cyriacigeorgica</name>
    <dbReference type="NCBI Taxonomy" id="135487"/>
    <lineage>
        <taxon>Bacteria</taxon>
        <taxon>Bacillati</taxon>
        <taxon>Actinomycetota</taxon>
        <taxon>Actinomycetes</taxon>
        <taxon>Mycobacteriales</taxon>
        <taxon>Nocardiaceae</taxon>
        <taxon>Nocardia</taxon>
    </lineage>
</organism>
<evidence type="ECO:0000256" key="1">
    <source>
        <dbReference type="SAM" id="MobiDB-lite"/>
    </source>
</evidence>
<comment type="caution">
    <text evidence="2">The sequence shown here is derived from an EMBL/GenBank/DDBJ whole genome shotgun (WGS) entry which is preliminary data.</text>
</comment>
<gene>
    <name evidence="2" type="ORF">FEK35_14510</name>
</gene>
<dbReference type="InterPro" id="IPR011990">
    <property type="entry name" value="TPR-like_helical_dom_sf"/>
</dbReference>
<protein>
    <recommendedName>
        <fullName evidence="4">Tetratricopeptide repeat protein</fullName>
    </recommendedName>
</protein>
<accession>A0A5R8PE07</accession>
<evidence type="ECO:0000313" key="2">
    <source>
        <dbReference type="EMBL" id="TLG09836.1"/>
    </source>
</evidence>
<sequence>MIEPVTSAVAPATGTPSVTGPELPLAARYRSADPIDWHGSMVYPMYTEQLTGSATTLTLTLLSATPPPGLRGLGMGLSMVDGYVGVDRRRLAGVDVWRDALERGITVELSAASRGALYSLTPVWRDADGTARSWSGNYGIVVERAAGGRIVLWCSLGAGPPHFADLVVEVSAAPADTTPMPAVGGPASRTVGAAESGRPSGVPTSPDPEAAATGPIAATTNPLMAHRSPLAAASGPLDTAPNPDAVLSDANADAGKRDFRSALYELGVAMFARGEEEQACELWSQAAAGGHGAAAYDLGVVRFRQGEFDEAERYWRIAAEQRGVRAMAGLAELLERRGATTEAQLWRTRAITAKTVAESLSRRAV</sequence>
<dbReference type="EMBL" id="VBUU01000013">
    <property type="protein sequence ID" value="TLG09836.1"/>
    <property type="molecule type" value="Genomic_DNA"/>
</dbReference>
<reference evidence="2 3" key="1">
    <citation type="submission" date="2019-05" db="EMBL/GenBank/DDBJ databases">
        <title>Genomes sequences of two Nocardia cyriacigeorgica environmental isolates, type strains Nocardia asteroides ATCC 19247 and Nocardia cyriacigeorgica DSM 44484.</title>
        <authorList>
            <person name="Vautrin F."/>
            <person name="Bergeron E."/>
            <person name="Dubost A."/>
            <person name="Abrouk D."/>
            <person name="Rodriguez Nava V."/>
            <person name="Pujic P."/>
        </authorList>
    </citation>
    <scope>NUCLEOTIDE SEQUENCE [LARGE SCALE GENOMIC DNA]</scope>
    <source>
        <strain evidence="2 3">EML 1456</strain>
    </source>
</reference>
<dbReference type="RefSeq" id="WP_138456618.1">
    <property type="nucleotide sequence ID" value="NZ_VBUU01000013.1"/>
</dbReference>
<evidence type="ECO:0000313" key="3">
    <source>
        <dbReference type="Proteomes" id="UP000308349"/>
    </source>
</evidence>
<dbReference type="AlphaFoldDB" id="A0A5R8PE07"/>
<dbReference type="Proteomes" id="UP000308349">
    <property type="component" value="Unassembled WGS sequence"/>
</dbReference>
<dbReference type="OrthoDB" id="2850580at2"/>
<dbReference type="Gene3D" id="1.25.40.10">
    <property type="entry name" value="Tetratricopeptide repeat domain"/>
    <property type="match status" value="1"/>
</dbReference>
<evidence type="ECO:0008006" key="4">
    <source>
        <dbReference type="Google" id="ProtNLM"/>
    </source>
</evidence>
<dbReference type="SUPFAM" id="SSF81901">
    <property type="entry name" value="HCP-like"/>
    <property type="match status" value="1"/>
</dbReference>